<dbReference type="EMBL" id="JBIAXI010000010">
    <property type="protein sequence ID" value="MFF4774901.1"/>
    <property type="molecule type" value="Genomic_DNA"/>
</dbReference>
<dbReference type="Pfam" id="PF10503">
    <property type="entry name" value="Esterase_PHB"/>
    <property type="match status" value="1"/>
</dbReference>
<dbReference type="Gene3D" id="3.40.50.1820">
    <property type="entry name" value="alpha/beta hydrolase"/>
    <property type="match status" value="1"/>
</dbReference>
<evidence type="ECO:0000256" key="1">
    <source>
        <dbReference type="ARBA" id="ARBA00022729"/>
    </source>
</evidence>
<evidence type="ECO:0000313" key="5">
    <source>
        <dbReference type="Proteomes" id="UP001602119"/>
    </source>
</evidence>
<feature type="region of interest" description="Disordered" evidence="3">
    <location>
        <begin position="357"/>
        <end position="387"/>
    </location>
</feature>
<dbReference type="InterPro" id="IPR029058">
    <property type="entry name" value="AB_hydrolase_fold"/>
</dbReference>
<evidence type="ECO:0000313" key="4">
    <source>
        <dbReference type="EMBL" id="MFF4774901.1"/>
    </source>
</evidence>
<sequence>MIPLPDGGAPLSSPQKRSPSRPATRLPGHPGRRVSASASTALVAALTALGLIAVLLAGARPARAAGLEKVTGFGSNPGGLNMWVYRPDGLPDGAPAVVALHGCTQTANDYFANSGWRKFADLHRFALILPERIDATAFPSNCFQWYQEAHIKRGQGAALSIAQMVGYATGTYRLDPARISITGLSAGGAMTAVMLATYPDLFQAGSVVAGLPYRCSPPASSSTCMTGAVAKTPAQWGDLVRAAYPGYAGPRPRVAVWHGQADYVVNKANGVELRDQFTDVLGVGRTPTSTESLPAGTTLERYGNDAVRFYQVAGMGHGTPVDPGGAADQCGTAGAYFLDTICSAYYDTRFFGLDGSTTPSPSASPTPSASPSPTPTPSASPSASPSPTPSAVCVTASNYAHTAAGRAYQKGGYTYANGSDAAMGLWNVFVTHTLRQTGPGYWELADGQC</sequence>
<protein>
    <submittedName>
        <fullName evidence="4">Alpha/beta hydrolase family esterase</fullName>
    </submittedName>
</protein>
<feature type="region of interest" description="Disordered" evidence="3">
    <location>
        <begin position="1"/>
        <end position="33"/>
    </location>
</feature>
<feature type="compositionally biased region" description="Pro residues" evidence="3">
    <location>
        <begin position="362"/>
        <end position="387"/>
    </location>
</feature>
<evidence type="ECO:0000256" key="2">
    <source>
        <dbReference type="ARBA" id="ARBA00022801"/>
    </source>
</evidence>
<dbReference type="PANTHER" id="PTHR43037:SF1">
    <property type="entry name" value="BLL1128 PROTEIN"/>
    <property type="match status" value="1"/>
</dbReference>
<dbReference type="GO" id="GO:0016787">
    <property type="term" value="F:hydrolase activity"/>
    <property type="evidence" value="ECO:0007669"/>
    <property type="project" value="UniProtKB-KW"/>
</dbReference>
<comment type="caution">
    <text evidence="4">The sequence shown here is derived from an EMBL/GenBank/DDBJ whole genome shotgun (WGS) entry which is preliminary data.</text>
</comment>
<dbReference type="SUPFAM" id="SSF53474">
    <property type="entry name" value="alpha/beta-Hydrolases"/>
    <property type="match status" value="2"/>
</dbReference>
<dbReference type="InterPro" id="IPR010126">
    <property type="entry name" value="Esterase_phb"/>
</dbReference>
<dbReference type="InterPro" id="IPR050955">
    <property type="entry name" value="Plant_Biomass_Hydrol_Est"/>
</dbReference>
<dbReference type="RefSeq" id="WP_387343177.1">
    <property type="nucleotide sequence ID" value="NZ_JBIAXI010000010.1"/>
</dbReference>
<accession>A0ABW6V6E5</accession>
<keyword evidence="1" id="KW-0732">Signal</keyword>
<organism evidence="4 5">
    <name type="scientific">Microtetraspora fusca</name>
    <dbReference type="NCBI Taxonomy" id="1997"/>
    <lineage>
        <taxon>Bacteria</taxon>
        <taxon>Bacillati</taxon>
        <taxon>Actinomycetota</taxon>
        <taxon>Actinomycetes</taxon>
        <taxon>Streptosporangiales</taxon>
        <taxon>Streptosporangiaceae</taxon>
        <taxon>Microtetraspora</taxon>
    </lineage>
</organism>
<keyword evidence="5" id="KW-1185">Reference proteome</keyword>
<dbReference type="PANTHER" id="PTHR43037">
    <property type="entry name" value="UNNAMED PRODUCT-RELATED"/>
    <property type="match status" value="1"/>
</dbReference>
<evidence type="ECO:0000256" key="3">
    <source>
        <dbReference type="SAM" id="MobiDB-lite"/>
    </source>
</evidence>
<name>A0ABW6V6E5_MICFU</name>
<reference evidence="4 5" key="1">
    <citation type="submission" date="2024-10" db="EMBL/GenBank/DDBJ databases">
        <title>The Natural Products Discovery Center: Release of the First 8490 Sequenced Strains for Exploring Actinobacteria Biosynthetic Diversity.</title>
        <authorList>
            <person name="Kalkreuter E."/>
            <person name="Kautsar S.A."/>
            <person name="Yang D."/>
            <person name="Bader C.D."/>
            <person name="Teijaro C.N."/>
            <person name="Fluegel L."/>
            <person name="Davis C.M."/>
            <person name="Simpson J.R."/>
            <person name="Lauterbach L."/>
            <person name="Steele A.D."/>
            <person name="Gui C."/>
            <person name="Meng S."/>
            <person name="Li G."/>
            <person name="Viehrig K."/>
            <person name="Ye F."/>
            <person name="Su P."/>
            <person name="Kiefer A.F."/>
            <person name="Nichols A."/>
            <person name="Cepeda A.J."/>
            <person name="Yan W."/>
            <person name="Fan B."/>
            <person name="Jiang Y."/>
            <person name="Adhikari A."/>
            <person name="Zheng C.-J."/>
            <person name="Schuster L."/>
            <person name="Cowan T.M."/>
            <person name="Smanski M.J."/>
            <person name="Chevrette M.G."/>
            <person name="De Carvalho L.P.S."/>
            <person name="Shen B."/>
        </authorList>
    </citation>
    <scope>NUCLEOTIDE SEQUENCE [LARGE SCALE GENOMIC DNA]</scope>
    <source>
        <strain evidence="4 5">NPDC001281</strain>
    </source>
</reference>
<keyword evidence="2 4" id="KW-0378">Hydrolase</keyword>
<gene>
    <name evidence="4" type="ORF">ACFY05_18785</name>
</gene>
<proteinExistence type="predicted"/>
<dbReference type="Proteomes" id="UP001602119">
    <property type="component" value="Unassembled WGS sequence"/>
</dbReference>
<dbReference type="NCBIfam" id="TIGR01840">
    <property type="entry name" value="esterase_phb"/>
    <property type="match status" value="1"/>
</dbReference>